<organism evidence="6 7">
    <name type="scientific">Micromonospora pallida</name>
    <dbReference type="NCBI Taxonomy" id="145854"/>
    <lineage>
        <taxon>Bacteria</taxon>
        <taxon>Bacillati</taxon>
        <taxon>Actinomycetota</taxon>
        <taxon>Actinomycetes</taxon>
        <taxon>Micromonosporales</taxon>
        <taxon>Micromonosporaceae</taxon>
        <taxon>Micromonospora</taxon>
    </lineage>
</organism>
<sequence>MTLCEGTSGRWSVRGRTGLRVVAMAAAALLFTACGSTGEPAGSNGSGSTSGPIKVGVLQSITGTLAPYGIAEQRATEIAIDQINKQGGINGRQLEMVFYDPAGDTAKAVQLTRRLIDQDKVDVVVGGGTSSGIALAMKPLLQQAGIFFMSTEAAENIVAPAAESPLTFATTLSTSIVTAAMFNHLKQKGITKAGILGDSTAYGQAGVTSAEAAAKAAGIELVKATYDPAATDLTPDINKLTAAGAKAWINWTSGPSAVLFMKNVASLGLAAQGPIMCSFTYSNPALMKQAGEASKGVTVAGVKATVLDSLPASDPQKAPLDKMAADLKSKYNEEATIYASQTYDALNVTAEAIKKAGSTKGTDVAKAMEGLSFVGTQGTYNYSATDHRGLDPSVPILMMWDGTTFKLETTS</sequence>
<dbReference type="PRINTS" id="PR00337">
    <property type="entry name" value="LEUILEVALBP"/>
</dbReference>
<evidence type="ECO:0000313" key="6">
    <source>
        <dbReference type="EMBL" id="SCL20050.1"/>
    </source>
</evidence>
<dbReference type="SUPFAM" id="SSF53822">
    <property type="entry name" value="Periplasmic binding protein-like I"/>
    <property type="match status" value="1"/>
</dbReference>
<dbReference type="InterPro" id="IPR000709">
    <property type="entry name" value="Leu_Ile_Val-bd"/>
</dbReference>
<evidence type="ECO:0000259" key="5">
    <source>
        <dbReference type="Pfam" id="PF13458"/>
    </source>
</evidence>
<evidence type="ECO:0000256" key="4">
    <source>
        <dbReference type="ARBA" id="ARBA00022970"/>
    </source>
</evidence>
<keyword evidence="7" id="KW-1185">Reference proteome</keyword>
<dbReference type="InterPro" id="IPR028082">
    <property type="entry name" value="Peripla_BP_I"/>
</dbReference>
<dbReference type="PANTHER" id="PTHR30483">
    <property type="entry name" value="LEUCINE-SPECIFIC-BINDING PROTEIN"/>
    <property type="match status" value="1"/>
</dbReference>
<dbReference type="GO" id="GO:0006865">
    <property type="term" value="P:amino acid transport"/>
    <property type="evidence" value="ECO:0007669"/>
    <property type="project" value="UniProtKB-KW"/>
</dbReference>
<evidence type="ECO:0000256" key="2">
    <source>
        <dbReference type="ARBA" id="ARBA00022448"/>
    </source>
</evidence>
<dbReference type="Proteomes" id="UP000198959">
    <property type="component" value="Unassembled WGS sequence"/>
</dbReference>
<protein>
    <submittedName>
        <fullName evidence="6">Amino acid/amide ABC transporter substrate-binding protein, HAAT family</fullName>
    </submittedName>
</protein>
<dbReference type="RefSeq" id="WP_091639383.1">
    <property type="nucleotide sequence ID" value="NZ_FMHW01000002.1"/>
</dbReference>
<comment type="similarity">
    <text evidence="1">Belongs to the leucine-binding protein family.</text>
</comment>
<dbReference type="InterPro" id="IPR028081">
    <property type="entry name" value="Leu-bd"/>
</dbReference>
<dbReference type="Pfam" id="PF13458">
    <property type="entry name" value="Peripla_BP_6"/>
    <property type="match status" value="1"/>
</dbReference>
<evidence type="ECO:0000256" key="1">
    <source>
        <dbReference type="ARBA" id="ARBA00010062"/>
    </source>
</evidence>
<keyword evidence="2" id="KW-0813">Transport</keyword>
<dbReference type="Gene3D" id="3.40.50.2300">
    <property type="match status" value="2"/>
</dbReference>
<evidence type="ECO:0000313" key="7">
    <source>
        <dbReference type="Proteomes" id="UP000198959"/>
    </source>
</evidence>
<dbReference type="PANTHER" id="PTHR30483:SF38">
    <property type="entry name" value="BLR7848 PROTEIN"/>
    <property type="match status" value="1"/>
</dbReference>
<name>A0A1C6RS89_9ACTN</name>
<dbReference type="OrthoDB" id="7337537at2"/>
<dbReference type="AlphaFoldDB" id="A0A1C6RS89"/>
<evidence type="ECO:0000256" key="3">
    <source>
        <dbReference type="ARBA" id="ARBA00022729"/>
    </source>
</evidence>
<dbReference type="InterPro" id="IPR051010">
    <property type="entry name" value="BCAA_transport"/>
</dbReference>
<reference evidence="7" key="1">
    <citation type="submission" date="2016-06" db="EMBL/GenBank/DDBJ databases">
        <authorList>
            <person name="Varghese N."/>
            <person name="Submissions Spin"/>
        </authorList>
    </citation>
    <scope>NUCLEOTIDE SEQUENCE [LARGE SCALE GENOMIC DNA]</scope>
    <source>
        <strain evidence="7">DSM 43817</strain>
    </source>
</reference>
<feature type="domain" description="Leucine-binding protein" evidence="5">
    <location>
        <begin position="52"/>
        <end position="389"/>
    </location>
</feature>
<accession>A0A1C6RS89</accession>
<proteinExistence type="inferred from homology"/>
<gene>
    <name evidence="6" type="ORF">GA0074692_0772</name>
</gene>
<dbReference type="CDD" id="cd06333">
    <property type="entry name" value="PBP1_ABC_RPA1789-like"/>
    <property type="match status" value="1"/>
</dbReference>
<keyword evidence="4" id="KW-0029">Amino-acid transport</keyword>
<dbReference type="EMBL" id="FMHW01000002">
    <property type="protein sequence ID" value="SCL20050.1"/>
    <property type="molecule type" value="Genomic_DNA"/>
</dbReference>
<keyword evidence="3" id="KW-0732">Signal</keyword>
<dbReference type="STRING" id="145854.GA0074692_0772"/>